<dbReference type="Gene3D" id="1.10.10.10">
    <property type="entry name" value="Winged helix-like DNA-binding domain superfamily/Winged helix DNA-binding domain"/>
    <property type="match status" value="1"/>
</dbReference>
<name>A0ABW2L5J7_9BACT</name>
<dbReference type="Pfam" id="PF08281">
    <property type="entry name" value="Sigma70_r4_2"/>
    <property type="match status" value="1"/>
</dbReference>
<comment type="similarity">
    <text evidence="1">Belongs to the sigma-70 factor family. ECF subfamily.</text>
</comment>
<evidence type="ECO:0000256" key="1">
    <source>
        <dbReference type="ARBA" id="ARBA00010641"/>
    </source>
</evidence>
<dbReference type="NCBIfam" id="TIGR02937">
    <property type="entry name" value="sigma70-ECF"/>
    <property type="match status" value="1"/>
</dbReference>
<feature type="domain" description="RNA polymerase sigma-70 region 2" evidence="5">
    <location>
        <begin position="23"/>
        <end position="87"/>
    </location>
</feature>
<dbReference type="InterPro" id="IPR014331">
    <property type="entry name" value="RNA_pol_sigma70_ECF_RHOBA"/>
</dbReference>
<evidence type="ECO:0000256" key="4">
    <source>
        <dbReference type="ARBA" id="ARBA00023163"/>
    </source>
</evidence>
<accession>A0ABW2L5J7</accession>
<dbReference type="InterPro" id="IPR007627">
    <property type="entry name" value="RNA_pol_sigma70_r2"/>
</dbReference>
<dbReference type="Gene3D" id="1.10.1740.10">
    <property type="match status" value="1"/>
</dbReference>
<dbReference type="InterPro" id="IPR013249">
    <property type="entry name" value="RNA_pol_sigma70_r4_t2"/>
</dbReference>
<evidence type="ECO:0000259" key="5">
    <source>
        <dbReference type="Pfam" id="PF04542"/>
    </source>
</evidence>
<dbReference type="InterPro" id="IPR013324">
    <property type="entry name" value="RNA_pol_sigma_r3/r4-like"/>
</dbReference>
<evidence type="ECO:0000256" key="3">
    <source>
        <dbReference type="ARBA" id="ARBA00023082"/>
    </source>
</evidence>
<keyword evidence="8" id="KW-1185">Reference proteome</keyword>
<reference evidence="8" key="1">
    <citation type="journal article" date="2019" name="Int. J. Syst. Evol. Microbiol.">
        <title>The Global Catalogue of Microorganisms (GCM) 10K type strain sequencing project: providing services to taxonomists for standard genome sequencing and annotation.</title>
        <authorList>
            <consortium name="The Broad Institute Genomics Platform"/>
            <consortium name="The Broad Institute Genome Sequencing Center for Infectious Disease"/>
            <person name="Wu L."/>
            <person name="Ma J."/>
        </authorList>
    </citation>
    <scope>NUCLEOTIDE SEQUENCE [LARGE SCALE GENOMIC DNA]</scope>
    <source>
        <strain evidence="8">CGMCC 4.1467</strain>
    </source>
</reference>
<dbReference type="SUPFAM" id="SSF88659">
    <property type="entry name" value="Sigma3 and sigma4 domains of RNA polymerase sigma factors"/>
    <property type="match status" value="1"/>
</dbReference>
<keyword evidence="4" id="KW-0804">Transcription</keyword>
<proteinExistence type="inferred from homology"/>
<dbReference type="PANTHER" id="PTHR43133:SF51">
    <property type="entry name" value="RNA POLYMERASE SIGMA FACTOR"/>
    <property type="match status" value="1"/>
</dbReference>
<comment type="caution">
    <text evidence="7">The sequence shown here is derived from an EMBL/GenBank/DDBJ whole genome shotgun (WGS) entry which is preliminary data.</text>
</comment>
<dbReference type="RefSeq" id="WP_379710609.1">
    <property type="nucleotide sequence ID" value="NZ_JBHTBS010000003.1"/>
</dbReference>
<dbReference type="InterPro" id="IPR014284">
    <property type="entry name" value="RNA_pol_sigma-70_dom"/>
</dbReference>
<dbReference type="EMBL" id="JBHTBS010000003">
    <property type="protein sequence ID" value="MFC7336850.1"/>
    <property type="molecule type" value="Genomic_DNA"/>
</dbReference>
<dbReference type="SUPFAM" id="SSF88946">
    <property type="entry name" value="Sigma2 domain of RNA polymerase sigma factors"/>
    <property type="match status" value="1"/>
</dbReference>
<dbReference type="Pfam" id="PF04542">
    <property type="entry name" value="Sigma70_r2"/>
    <property type="match status" value="1"/>
</dbReference>
<dbReference type="InterPro" id="IPR013325">
    <property type="entry name" value="RNA_pol_sigma_r2"/>
</dbReference>
<evidence type="ECO:0000313" key="7">
    <source>
        <dbReference type="EMBL" id="MFC7336850.1"/>
    </source>
</evidence>
<protein>
    <submittedName>
        <fullName evidence="7">Sigma-70 family RNA polymerase sigma factor</fullName>
    </submittedName>
</protein>
<keyword evidence="2" id="KW-0805">Transcription regulation</keyword>
<dbReference type="PANTHER" id="PTHR43133">
    <property type="entry name" value="RNA POLYMERASE ECF-TYPE SIGMA FACTO"/>
    <property type="match status" value="1"/>
</dbReference>
<dbReference type="InterPro" id="IPR036388">
    <property type="entry name" value="WH-like_DNA-bd_sf"/>
</dbReference>
<gene>
    <name evidence="7" type="ORF">ACFQY0_06655</name>
</gene>
<evidence type="ECO:0000256" key="2">
    <source>
        <dbReference type="ARBA" id="ARBA00023015"/>
    </source>
</evidence>
<dbReference type="Proteomes" id="UP001596472">
    <property type="component" value="Unassembled WGS sequence"/>
</dbReference>
<evidence type="ECO:0000259" key="6">
    <source>
        <dbReference type="Pfam" id="PF08281"/>
    </source>
</evidence>
<sequence>MGGNSIATNDSGRGELFSQLLITNRHRIYGFIYSLLHNHTSSEDLMQEVSMVLWRKFDQFEEGTDFAAWAMSVARFCALNWRRKQMRLPLSLEDEDLMKLADESVSLGCEMEDRRDDLQHCLAKLPSRCQEVLWARYQKESPVKSIAKEQRMSVRSVYLLLEKAHGLLLDCIHRRMGRSPETP</sequence>
<keyword evidence="3" id="KW-0731">Sigma factor</keyword>
<organism evidence="7 8">
    <name type="scientific">Haloferula chungangensis</name>
    <dbReference type="NCBI Taxonomy" id="1048331"/>
    <lineage>
        <taxon>Bacteria</taxon>
        <taxon>Pseudomonadati</taxon>
        <taxon>Verrucomicrobiota</taxon>
        <taxon>Verrucomicrobiia</taxon>
        <taxon>Verrucomicrobiales</taxon>
        <taxon>Verrucomicrobiaceae</taxon>
        <taxon>Haloferula</taxon>
    </lineage>
</organism>
<feature type="domain" description="RNA polymerase sigma factor 70 region 4 type 2" evidence="6">
    <location>
        <begin position="116"/>
        <end position="164"/>
    </location>
</feature>
<dbReference type="InterPro" id="IPR039425">
    <property type="entry name" value="RNA_pol_sigma-70-like"/>
</dbReference>
<evidence type="ECO:0000313" key="8">
    <source>
        <dbReference type="Proteomes" id="UP001596472"/>
    </source>
</evidence>
<dbReference type="NCBIfam" id="TIGR02989">
    <property type="entry name" value="Sig-70_gvs1"/>
    <property type="match status" value="1"/>
</dbReference>